<dbReference type="SMART" id="SM00911">
    <property type="entry name" value="HWE_HK"/>
    <property type="match status" value="1"/>
</dbReference>
<evidence type="ECO:0000259" key="10">
    <source>
        <dbReference type="PROSITE" id="PS50112"/>
    </source>
</evidence>
<dbReference type="PANTHER" id="PTHR41523:SF8">
    <property type="entry name" value="ETHYLENE RESPONSE SENSOR PROTEIN"/>
    <property type="match status" value="1"/>
</dbReference>
<evidence type="ECO:0000256" key="4">
    <source>
        <dbReference type="ARBA" id="ARBA00022679"/>
    </source>
</evidence>
<gene>
    <name evidence="11" type="ORF">I0K15_16045</name>
</gene>
<dbReference type="CDD" id="cd00130">
    <property type="entry name" value="PAS"/>
    <property type="match status" value="1"/>
</dbReference>
<evidence type="ECO:0000256" key="3">
    <source>
        <dbReference type="ARBA" id="ARBA00022553"/>
    </source>
</evidence>
<evidence type="ECO:0000256" key="8">
    <source>
        <dbReference type="SAM" id="Coils"/>
    </source>
</evidence>
<accession>A0A7S9QBZ5</accession>
<keyword evidence="9" id="KW-0472">Membrane</keyword>
<keyword evidence="12" id="KW-1185">Reference proteome</keyword>
<keyword evidence="3" id="KW-0597">Phosphoprotein</keyword>
<evidence type="ECO:0000256" key="5">
    <source>
        <dbReference type="ARBA" id="ARBA00022741"/>
    </source>
</evidence>
<dbReference type="InterPro" id="IPR035965">
    <property type="entry name" value="PAS-like_dom_sf"/>
</dbReference>
<dbReference type="Gene3D" id="3.30.450.20">
    <property type="entry name" value="PAS domain"/>
    <property type="match status" value="1"/>
</dbReference>
<reference evidence="11 12" key="1">
    <citation type="submission" date="2020-11" db="EMBL/GenBank/DDBJ databases">
        <title>Description of Pontivivens ytuae sp. nov. isolated from deep sea sediment of Mariana Trench.</title>
        <authorList>
            <person name="Wang Z."/>
            <person name="Sun Q.-L."/>
            <person name="Xu X.-D."/>
            <person name="Tang Y.-Z."/>
            <person name="Zhang J."/>
        </authorList>
    </citation>
    <scope>NUCLEOTIDE SEQUENCE [LARGE SCALE GENOMIC DNA]</scope>
    <source>
        <strain evidence="11 12">MT2928</strain>
    </source>
</reference>
<keyword evidence="9" id="KW-0812">Transmembrane</keyword>
<evidence type="ECO:0000313" key="11">
    <source>
        <dbReference type="EMBL" id="QPH53285.1"/>
    </source>
</evidence>
<protein>
    <recommendedName>
        <fullName evidence="2">histidine kinase</fullName>
        <ecNumber evidence="2">2.7.13.3</ecNumber>
    </recommendedName>
</protein>
<dbReference type="Gene3D" id="3.30.565.10">
    <property type="entry name" value="Histidine kinase-like ATPase, C-terminal domain"/>
    <property type="match status" value="1"/>
</dbReference>
<dbReference type="NCBIfam" id="TIGR00229">
    <property type="entry name" value="sensory_box"/>
    <property type="match status" value="1"/>
</dbReference>
<evidence type="ECO:0000256" key="2">
    <source>
        <dbReference type="ARBA" id="ARBA00012438"/>
    </source>
</evidence>
<dbReference type="Pfam" id="PF08448">
    <property type="entry name" value="PAS_4"/>
    <property type="match status" value="1"/>
</dbReference>
<dbReference type="RefSeq" id="WP_196102496.1">
    <property type="nucleotide sequence ID" value="NZ_CP064942.1"/>
</dbReference>
<feature type="transmembrane region" description="Helical" evidence="9">
    <location>
        <begin position="29"/>
        <end position="50"/>
    </location>
</feature>
<evidence type="ECO:0000256" key="1">
    <source>
        <dbReference type="ARBA" id="ARBA00000085"/>
    </source>
</evidence>
<keyword evidence="7" id="KW-0067">ATP-binding</keyword>
<dbReference type="EMBL" id="CP064942">
    <property type="protein sequence ID" value="QPH53285.1"/>
    <property type="molecule type" value="Genomic_DNA"/>
</dbReference>
<dbReference type="SUPFAM" id="SSF55785">
    <property type="entry name" value="PYP-like sensor domain (PAS domain)"/>
    <property type="match status" value="1"/>
</dbReference>
<evidence type="ECO:0000313" key="12">
    <source>
        <dbReference type="Proteomes" id="UP000594800"/>
    </source>
</evidence>
<dbReference type="KEGG" id="poz:I0K15_16045"/>
<evidence type="ECO:0000256" key="9">
    <source>
        <dbReference type="SAM" id="Phobius"/>
    </source>
</evidence>
<keyword evidence="6" id="KW-0418">Kinase</keyword>
<organism evidence="11 12">
    <name type="scientific">Pontivivens ytuae</name>
    <dbReference type="NCBI Taxonomy" id="2789856"/>
    <lineage>
        <taxon>Bacteria</taxon>
        <taxon>Pseudomonadati</taxon>
        <taxon>Pseudomonadota</taxon>
        <taxon>Alphaproteobacteria</taxon>
        <taxon>Rhodobacterales</taxon>
        <taxon>Paracoccaceae</taxon>
        <taxon>Pontivivens</taxon>
    </lineage>
</organism>
<keyword evidence="9" id="KW-1133">Transmembrane helix</keyword>
<feature type="transmembrane region" description="Helical" evidence="9">
    <location>
        <begin position="62"/>
        <end position="87"/>
    </location>
</feature>
<dbReference type="InterPro" id="IPR013656">
    <property type="entry name" value="PAS_4"/>
</dbReference>
<dbReference type="GO" id="GO:0004673">
    <property type="term" value="F:protein histidine kinase activity"/>
    <property type="evidence" value="ECO:0007669"/>
    <property type="project" value="UniProtKB-EC"/>
</dbReference>
<dbReference type="GO" id="GO:0005524">
    <property type="term" value="F:ATP binding"/>
    <property type="evidence" value="ECO:0007669"/>
    <property type="project" value="UniProtKB-KW"/>
</dbReference>
<dbReference type="PANTHER" id="PTHR41523">
    <property type="entry name" value="TWO-COMPONENT SYSTEM SENSOR PROTEIN"/>
    <property type="match status" value="1"/>
</dbReference>
<keyword evidence="4" id="KW-0808">Transferase</keyword>
<dbReference type="InterPro" id="IPR000014">
    <property type="entry name" value="PAS"/>
</dbReference>
<evidence type="ECO:0000256" key="7">
    <source>
        <dbReference type="ARBA" id="ARBA00022840"/>
    </source>
</evidence>
<keyword evidence="8" id="KW-0175">Coiled coil</keyword>
<dbReference type="AlphaFoldDB" id="A0A7S9QBZ5"/>
<name>A0A7S9QBZ5_9RHOB</name>
<sequence>MLDALFDGTAFMAHGYCLLWQPGLLTLHALSDLLIAGSYFAIPIAILIFLRRRPELEMRGLAAMFAAFILLCGITHVIGLVTLWQPIYVVQGLAKALTAGVSILTAAAVFLLIPRALAIPAPAALQSANAALTNEVEAHRRTLAELEAARDALAEQVDVTRRALDSSEERFRIVQEASPDGFMLFDAVRNSEEEIVDFRRTYANAAGAEVLGARPEEIIGRSMLEEMPGHAESGLFTAYRKVVETGDPWQDEFHYAHDGIDGWFRATAVKVADGFAVTFSDISERRKRDAQIRLLMREVNHRAKNLLAVAQAIVRLTATNSDPEAFAHDIGQRLQSLSRSQNLIVAGDWTSVPLADLIETQLAHLGGSSAGRISFSGPAVELNPAAAQAIGLALHELSTNAIKHGALSNCTGRIEIEWSVTGGAKPVFSMMWSESGGPPVVASGRRGFGRVTTERMVKQALDADIALDLPVEGLRWTVTASLESVGEIARPGLPIAS</sequence>
<dbReference type="PROSITE" id="PS50112">
    <property type="entry name" value="PAS"/>
    <property type="match status" value="1"/>
</dbReference>
<comment type="catalytic activity">
    <reaction evidence="1">
        <text>ATP + protein L-histidine = ADP + protein N-phospho-L-histidine.</text>
        <dbReference type="EC" id="2.7.13.3"/>
    </reaction>
</comment>
<dbReference type="InterPro" id="IPR058544">
    <property type="entry name" value="ETR1_N"/>
</dbReference>
<dbReference type="Proteomes" id="UP000594800">
    <property type="component" value="Chromosome"/>
</dbReference>
<dbReference type="Pfam" id="PF25487">
    <property type="entry name" value="ETR1_N"/>
    <property type="match status" value="1"/>
</dbReference>
<proteinExistence type="predicted"/>
<dbReference type="InterPro" id="IPR011102">
    <property type="entry name" value="Sig_transdc_His_kinase_HWE"/>
</dbReference>
<dbReference type="EC" id="2.7.13.3" evidence="2"/>
<feature type="transmembrane region" description="Helical" evidence="9">
    <location>
        <begin position="93"/>
        <end position="113"/>
    </location>
</feature>
<dbReference type="Pfam" id="PF07536">
    <property type="entry name" value="HWE_HK"/>
    <property type="match status" value="1"/>
</dbReference>
<evidence type="ECO:0000256" key="6">
    <source>
        <dbReference type="ARBA" id="ARBA00022777"/>
    </source>
</evidence>
<keyword evidence="5" id="KW-0547">Nucleotide-binding</keyword>
<feature type="domain" description="PAS" evidence="10">
    <location>
        <begin position="167"/>
        <end position="227"/>
    </location>
</feature>
<feature type="coiled-coil region" evidence="8">
    <location>
        <begin position="129"/>
        <end position="170"/>
    </location>
</feature>
<dbReference type="InterPro" id="IPR036890">
    <property type="entry name" value="HATPase_C_sf"/>
</dbReference>